<keyword evidence="1 2" id="KW-0472">Membrane</keyword>
<dbReference type="InterPro" id="IPR029052">
    <property type="entry name" value="Metallo-depent_PP-like"/>
</dbReference>
<comment type="caution">
    <text evidence="3">The sequence shown here is derived from an EMBL/GenBank/DDBJ whole genome shotgun (WGS) entry which is preliminary data.</text>
</comment>
<evidence type="ECO:0000313" key="4">
    <source>
        <dbReference type="Proteomes" id="UP001194580"/>
    </source>
</evidence>
<proteinExistence type="predicted"/>
<dbReference type="InterPro" id="IPR033308">
    <property type="entry name" value="PGAP5/Cdc1/Ted1"/>
</dbReference>
<dbReference type="AlphaFoldDB" id="A0AAD4HC48"/>
<dbReference type="GO" id="GO:0006506">
    <property type="term" value="P:GPI anchor biosynthetic process"/>
    <property type="evidence" value="ECO:0007669"/>
    <property type="project" value="InterPro"/>
</dbReference>
<feature type="non-terminal residue" evidence="3">
    <location>
        <position position="1"/>
    </location>
</feature>
<keyword evidence="2" id="KW-1133">Transmembrane helix</keyword>
<dbReference type="SUPFAM" id="SSF56300">
    <property type="entry name" value="Metallo-dependent phosphatases"/>
    <property type="match status" value="1"/>
</dbReference>
<reference evidence="3" key="1">
    <citation type="journal article" date="2020" name="Fungal Divers.">
        <title>Resolving the Mortierellaceae phylogeny through synthesis of multi-gene phylogenetics and phylogenomics.</title>
        <authorList>
            <person name="Vandepol N."/>
            <person name="Liber J."/>
            <person name="Desiro A."/>
            <person name="Na H."/>
            <person name="Kennedy M."/>
            <person name="Barry K."/>
            <person name="Grigoriev I.V."/>
            <person name="Miller A.N."/>
            <person name="O'Donnell K."/>
            <person name="Stajich J.E."/>
            <person name="Bonito G."/>
        </authorList>
    </citation>
    <scope>NUCLEOTIDE SEQUENCE</scope>
    <source>
        <strain evidence="3">NRRL 28262</strain>
    </source>
</reference>
<evidence type="ECO:0008006" key="5">
    <source>
        <dbReference type="Google" id="ProtNLM"/>
    </source>
</evidence>
<dbReference type="GO" id="GO:0016020">
    <property type="term" value="C:membrane"/>
    <property type="evidence" value="ECO:0007669"/>
    <property type="project" value="GOC"/>
</dbReference>
<sequence>MEDTTEASLLNRYRMAIIADPQLTDWMSYHQSGLLLALVEMYTDIYMKRSFRRLHASLRPDAVLFLGDLNDGGRNTNQKTFEKNTGRFFEWVFATNSSAWNQGPIVTDALEGEMAAIPARVGAASSNLRKRQSLTEEEKAVNVDITGHYVQRIEAPLDSIERLKIRESGRSLRLYVAGNHDVGFGDTLILSSMTRYKRVFGSVNYEVNVGNHSLVVLDTLALSSKVPSIREESQLFLDQIKQEQSSLPRILFTHVPLHRLDTTYCGKARETDQTIKDRYGEQFQNMVNVPLSREILEDIQPDMVFSGDDHDWCEIAHPTIGGDFIPEVTLRTFSFAQGIKQPAFGMLSLFNPDHKTKNVLPIVGSLEAAGLPASREFAQGSVERPSGDTTFVYDECMLPNQMLIYICYGALFAMSLNWVLIRRFQWMSISRVRARESSILGRWRKIQSVDVIIASSNINSISENNIGSSSSRADQQLDDTTFEEQRDAYYDEPVGPLSLGAAANSSTTVEGKKHLRW</sequence>
<organism evidence="3 4">
    <name type="scientific">Linnemannia exigua</name>
    <dbReference type="NCBI Taxonomy" id="604196"/>
    <lineage>
        <taxon>Eukaryota</taxon>
        <taxon>Fungi</taxon>
        <taxon>Fungi incertae sedis</taxon>
        <taxon>Mucoromycota</taxon>
        <taxon>Mortierellomycotina</taxon>
        <taxon>Mortierellomycetes</taxon>
        <taxon>Mortierellales</taxon>
        <taxon>Mortierellaceae</taxon>
        <taxon>Linnemannia</taxon>
    </lineage>
</organism>
<accession>A0AAD4HC48</accession>
<dbReference type="Gene3D" id="3.60.21.10">
    <property type="match status" value="1"/>
</dbReference>
<keyword evidence="2" id="KW-0812">Transmembrane</keyword>
<dbReference type="PANTHER" id="PTHR13315">
    <property type="entry name" value="METALLO PHOSPHOESTERASE RELATED"/>
    <property type="match status" value="1"/>
</dbReference>
<evidence type="ECO:0000256" key="1">
    <source>
        <dbReference type="ARBA" id="ARBA00023136"/>
    </source>
</evidence>
<gene>
    <name evidence="3" type="ORF">BGZ95_003817</name>
</gene>
<dbReference type="EMBL" id="JAAAIL010000019">
    <property type="protein sequence ID" value="KAG0281417.1"/>
    <property type="molecule type" value="Genomic_DNA"/>
</dbReference>
<name>A0AAD4HC48_9FUNG</name>
<keyword evidence="4" id="KW-1185">Reference proteome</keyword>
<evidence type="ECO:0000313" key="3">
    <source>
        <dbReference type="EMBL" id="KAG0281417.1"/>
    </source>
</evidence>
<dbReference type="GO" id="GO:0005783">
    <property type="term" value="C:endoplasmic reticulum"/>
    <property type="evidence" value="ECO:0007669"/>
    <property type="project" value="TreeGrafter"/>
</dbReference>
<protein>
    <recommendedName>
        <fullName evidence="5">Metallo-dependent phosphatase</fullName>
    </recommendedName>
</protein>
<evidence type="ECO:0000256" key="2">
    <source>
        <dbReference type="SAM" id="Phobius"/>
    </source>
</evidence>
<feature type="transmembrane region" description="Helical" evidence="2">
    <location>
        <begin position="402"/>
        <end position="421"/>
    </location>
</feature>
<dbReference type="PANTHER" id="PTHR13315:SF4">
    <property type="entry name" value="METALLOPHOSPHOESTERASE, ISOFORM E"/>
    <property type="match status" value="1"/>
</dbReference>
<dbReference type="Proteomes" id="UP001194580">
    <property type="component" value="Unassembled WGS sequence"/>
</dbReference>